<dbReference type="HOGENOM" id="CLU_828659_0_0_6"/>
<dbReference type="RefSeq" id="WP_015257828.1">
    <property type="nucleotide sequence ID" value="NC_019902.2"/>
</dbReference>
<organism evidence="1 2">
    <name type="scientific">Thioalkalivibrio nitratireducens (strain DSM 14787 / UNIQEM 213 / ALEN2)</name>
    <dbReference type="NCBI Taxonomy" id="1255043"/>
    <lineage>
        <taxon>Bacteria</taxon>
        <taxon>Pseudomonadati</taxon>
        <taxon>Pseudomonadota</taxon>
        <taxon>Gammaproteobacteria</taxon>
        <taxon>Chromatiales</taxon>
        <taxon>Ectothiorhodospiraceae</taxon>
        <taxon>Thioalkalivibrio</taxon>
    </lineage>
</organism>
<keyword evidence="2" id="KW-1185">Reference proteome</keyword>
<proteinExistence type="predicted"/>
<protein>
    <submittedName>
        <fullName evidence="1">Metallophosphoesterase</fullName>
    </submittedName>
</protein>
<gene>
    <name evidence="1" type="ordered locus">TVNIR_1003</name>
</gene>
<dbReference type="Proteomes" id="UP000010809">
    <property type="component" value="Chromosome"/>
</dbReference>
<dbReference type="InterPro" id="IPR029052">
    <property type="entry name" value="Metallo-depent_PP-like"/>
</dbReference>
<dbReference type="AlphaFoldDB" id="L0DUK8"/>
<name>L0DUK8_THIND</name>
<dbReference type="eggNOG" id="COG0639">
    <property type="taxonomic scope" value="Bacteria"/>
</dbReference>
<dbReference type="KEGG" id="tni:TVNIR_1003"/>
<accession>L0DUK8</accession>
<dbReference type="STRING" id="1255043.TVNIR_1003"/>
<dbReference type="PATRIC" id="fig|1255043.3.peg.1009"/>
<evidence type="ECO:0000313" key="2">
    <source>
        <dbReference type="Proteomes" id="UP000010809"/>
    </source>
</evidence>
<dbReference type="EMBL" id="CP003989">
    <property type="protein sequence ID" value="AGA32687.1"/>
    <property type="molecule type" value="Genomic_DNA"/>
</dbReference>
<evidence type="ECO:0000313" key="1">
    <source>
        <dbReference type="EMBL" id="AGA32687.1"/>
    </source>
</evidence>
<dbReference type="Gene3D" id="3.60.21.10">
    <property type="match status" value="1"/>
</dbReference>
<sequence>MNPVPGPLALRARSCTTGYRTRARDLARLEPQRAEVAYIIGGLYGNLEALDAIEELAARETAAGGPAPLLCFNGDFHWFDASPEWFAEIQRRVLVHRPCLGNVEMELADPQPGAGCGCNYPRSVPEDTVSRSDAIMARLQRLVHDHSLDVSVLRPLPRQLRVEVGPLRVGVVHGDPDNIAGWGLELAAMPPPGSLSATLETWFDEADVDVLASSHTCRCFAQAFPGSRAVFNNGAAGMPNFTGDHRIVITRIARRPPTLPAGSEVLYARDFGSITVSALALPWDRETFLRRFDRVWPAGSPAAQSYRQRIRRGPPHIREEAKRLAPSADQRILAKAAAISRR</sequence>
<reference evidence="1" key="1">
    <citation type="submission" date="2015-12" db="EMBL/GenBank/DDBJ databases">
        <authorList>
            <person name="Tikhonova T.V."/>
            <person name="Pavlov A.R."/>
            <person name="Beletsky A.V."/>
            <person name="Mardanov A.V."/>
            <person name="Sorokin D.Y."/>
            <person name="Ravin N.V."/>
            <person name="Popov V.O."/>
        </authorList>
    </citation>
    <scope>NUCLEOTIDE SEQUENCE</scope>
    <source>
        <strain evidence="1">DSM 14787</strain>
    </source>
</reference>
<dbReference type="SUPFAM" id="SSF56300">
    <property type="entry name" value="Metallo-dependent phosphatases"/>
    <property type="match status" value="1"/>
</dbReference>